<comment type="caution">
    <text evidence="2">The sequence shown here is derived from an EMBL/GenBank/DDBJ whole genome shotgun (WGS) entry which is preliminary data.</text>
</comment>
<name>A0A699VJ93_TANCI</name>
<feature type="non-terminal residue" evidence="2">
    <location>
        <position position="1"/>
    </location>
</feature>
<dbReference type="EMBL" id="BKCJ011433942">
    <property type="protein sequence ID" value="GFD33311.1"/>
    <property type="molecule type" value="Genomic_DNA"/>
</dbReference>
<organism evidence="2">
    <name type="scientific">Tanacetum cinerariifolium</name>
    <name type="common">Dalmatian daisy</name>
    <name type="synonym">Chrysanthemum cinerariifolium</name>
    <dbReference type="NCBI Taxonomy" id="118510"/>
    <lineage>
        <taxon>Eukaryota</taxon>
        <taxon>Viridiplantae</taxon>
        <taxon>Streptophyta</taxon>
        <taxon>Embryophyta</taxon>
        <taxon>Tracheophyta</taxon>
        <taxon>Spermatophyta</taxon>
        <taxon>Magnoliopsida</taxon>
        <taxon>eudicotyledons</taxon>
        <taxon>Gunneridae</taxon>
        <taxon>Pentapetalae</taxon>
        <taxon>asterids</taxon>
        <taxon>campanulids</taxon>
        <taxon>Asterales</taxon>
        <taxon>Asteraceae</taxon>
        <taxon>Asteroideae</taxon>
        <taxon>Anthemideae</taxon>
        <taxon>Anthemidinae</taxon>
        <taxon>Tanacetum</taxon>
    </lineage>
</organism>
<protein>
    <submittedName>
        <fullName evidence="2">Uncharacterized protein</fullName>
    </submittedName>
</protein>
<accession>A0A699VJ93</accession>
<reference evidence="2" key="1">
    <citation type="journal article" date="2019" name="Sci. Rep.">
        <title>Draft genome of Tanacetum cinerariifolium, the natural source of mosquito coil.</title>
        <authorList>
            <person name="Yamashiro T."/>
            <person name="Shiraishi A."/>
            <person name="Satake H."/>
            <person name="Nakayama K."/>
        </authorList>
    </citation>
    <scope>NUCLEOTIDE SEQUENCE</scope>
</reference>
<dbReference type="AlphaFoldDB" id="A0A699VJ93"/>
<proteinExistence type="predicted"/>
<sequence length="102" mass="10313">SVPLGPVRRAHGAVWAGGQSVGRGAPHRGHGRGGPPGAGRIHGRAALRRLPPGHAGVGNAPGPAHLAAAARPRRHRATLRAPGRFTAVSLLAQRLAAPALAW</sequence>
<evidence type="ECO:0000313" key="2">
    <source>
        <dbReference type="EMBL" id="GFD33311.1"/>
    </source>
</evidence>
<evidence type="ECO:0000256" key="1">
    <source>
        <dbReference type="SAM" id="MobiDB-lite"/>
    </source>
</evidence>
<feature type="region of interest" description="Disordered" evidence="1">
    <location>
        <begin position="51"/>
        <end position="70"/>
    </location>
</feature>
<gene>
    <name evidence="2" type="ORF">Tci_905280</name>
</gene>
<feature type="compositionally biased region" description="Low complexity" evidence="1">
    <location>
        <begin position="60"/>
        <end position="70"/>
    </location>
</feature>
<feature type="region of interest" description="Disordered" evidence="1">
    <location>
        <begin position="1"/>
        <end position="42"/>
    </location>
</feature>